<evidence type="ECO:0000256" key="4">
    <source>
        <dbReference type="ARBA" id="ARBA00022807"/>
    </source>
</evidence>
<evidence type="ECO:0000256" key="2">
    <source>
        <dbReference type="ARBA" id="ARBA00022670"/>
    </source>
</evidence>
<evidence type="ECO:0000313" key="8">
    <source>
        <dbReference type="EMBL" id="PKU95709.1"/>
    </source>
</evidence>
<dbReference type="RefSeq" id="WP_095507515.1">
    <property type="nucleotide sequence ID" value="NZ_CP093556.1"/>
</dbReference>
<dbReference type="SUPFAM" id="SSF54001">
    <property type="entry name" value="Cysteine proteinases"/>
    <property type="match status" value="1"/>
</dbReference>
<organism evidence="8 10">
    <name type="scientific">Bifidobacterium pseudolongum subsp. globosum</name>
    <dbReference type="NCBI Taxonomy" id="1690"/>
    <lineage>
        <taxon>Bacteria</taxon>
        <taxon>Bacillati</taxon>
        <taxon>Actinomycetota</taxon>
        <taxon>Actinomycetes</taxon>
        <taxon>Bifidobacteriales</taxon>
        <taxon>Bifidobacteriaceae</taxon>
        <taxon>Bifidobacterium</taxon>
    </lineage>
</organism>
<dbReference type="Pfam" id="PF00877">
    <property type="entry name" value="NLPC_P60"/>
    <property type="match status" value="1"/>
</dbReference>
<sequence length="266" mass="27637">MKRSISITAAAALAIPMLFMGVPAAVADDAASSSDYIVSTRSFPKVNTAKTDFFAEATSTDVEDDSNWGGLGSMDVPQTKSQAEKDAEKKAQEEEQARKDAEAAAAAEAAARLEREQAEAASRSQEREPIQQQEAAPAEQQQTAAAPEVPASKNGASIAAYAQKFIGAPYVAGGTTPAGWDCSGFVQYVFAQFGINLPRTSGAQAGVGVAVPSLAQAQPGDILANGMHAAIYIGNGMVINALNPAQGTQITDTSVFYGGYSIRRVL</sequence>
<dbReference type="InterPro" id="IPR000064">
    <property type="entry name" value="NLP_P60_dom"/>
</dbReference>
<name>A0A2N3QUE3_9BIFI</name>
<feature type="signal peptide" evidence="6">
    <location>
        <begin position="1"/>
        <end position="27"/>
    </location>
</feature>
<dbReference type="EMBL" id="PCHA01000017">
    <property type="protein sequence ID" value="PKU95709.1"/>
    <property type="molecule type" value="Genomic_DNA"/>
</dbReference>
<dbReference type="Proteomes" id="UP000233762">
    <property type="component" value="Unassembled WGS sequence"/>
</dbReference>
<keyword evidence="3" id="KW-0378">Hydrolase</keyword>
<dbReference type="PANTHER" id="PTHR47053">
    <property type="entry name" value="MUREIN DD-ENDOPEPTIDASE MEPH-RELATED"/>
    <property type="match status" value="1"/>
</dbReference>
<evidence type="ECO:0000313" key="11">
    <source>
        <dbReference type="Proteomes" id="UP000233762"/>
    </source>
</evidence>
<evidence type="ECO:0000313" key="10">
    <source>
        <dbReference type="Proteomes" id="UP000233722"/>
    </source>
</evidence>
<feature type="compositionally biased region" description="Basic and acidic residues" evidence="5">
    <location>
        <begin position="111"/>
        <end position="129"/>
    </location>
</feature>
<proteinExistence type="inferred from homology"/>
<gene>
    <name evidence="8" type="ORF">CQR45_0489</name>
    <name evidence="9" type="ORF">CQR50_0545</name>
</gene>
<dbReference type="PANTHER" id="PTHR47053:SF1">
    <property type="entry name" value="MUREIN DD-ENDOPEPTIDASE MEPH-RELATED"/>
    <property type="match status" value="1"/>
</dbReference>
<keyword evidence="6" id="KW-0732">Signal</keyword>
<protein>
    <submittedName>
        <fullName evidence="8">Peptidase P60</fullName>
    </submittedName>
</protein>
<dbReference type="Gene3D" id="3.90.1720.10">
    <property type="entry name" value="endopeptidase domain like (from Nostoc punctiforme)"/>
    <property type="match status" value="1"/>
</dbReference>
<evidence type="ECO:0000256" key="5">
    <source>
        <dbReference type="SAM" id="MobiDB-lite"/>
    </source>
</evidence>
<dbReference type="PROSITE" id="PS51935">
    <property type="entry name" value="NLPC_P60"/>
    <property type="match status" value="1"/>
</dbReference>
<feature type="compositionally biased region" description="Basic and acidic residues" evidence="5">
    <location>
        <begin position="82"/>
        <end position="102"/>
    </location>
</feature>
<evidence type="ECO:0000313" key="9">
    <source>
        <dbReference type="EMBL" id="PKV05290.1"/>
    </source>
</evidence>
<dbReference type="InterPro" id="IPR038765">
    <property type="entry name" value="Papain-like_cys_pep_sf"/>
</dbReference>
<evidence type="ECO:0000256" key="3">
    <source>
        <dbReference type="ARBA" id="ARBA00022801"/>
    </source>
</evidence>
<comment type="caution">
    <text evidence="8">The sequence shown here is derived from an EMBL/GenBank/DDBJ whole genome shotgun (WGS) entry which is preliminary data.</text>
</comment>
<dbReference type="AlphaFoldDB" id="A0A2N3QUE3"/>
<evidence type="ECO:0000259" key="7">
    <source>
        <dbReference type="PROSITE" id="PS51935"/>
    </source>
</evidence>
<dbReference type="InterPro" id="IPR051202">
    <property type="entry name" value="Peptidase_C40"/>
</dbReference>
<dbReference type="EMBL" id="PCHH01000001">
    <property type="protein sequence ID" value="PKV05290.1"/>
    <property type="molecule type" value="Genomic_DNA"/>
</dbReference>
<feature type="chain" id="PRO_5014562646" evidence="6">
    <location>
        <begin position="28"/>
        <end position="266"/>
    </location>
</feature>
<comment type="similarity">
    <text evidence="1">Belongs to the peptidase C40 family.</text>
</comment>
<dbReference type="GO" id="GO:0006508">
    <property type="term" value="P:proteolysis"/>
    <property type="evidence" value="ECO:0007669"/>
    <property type="project" value="UniProtKB-KW"/>
</dbReference>
<evidence type="ECO:0000256" key="1">
    <source>
        <dbReference type="ARBA" id="ARBA00007074"/>
    </source>
</evidence>
<evidence type="ECO:0000256" key="6">
    <source>
        <dbReference type="SAM" id="SignalP"/>
    </source>
</evidence>
<feature type="region of interest" description="Disordered" evidence="5">
    <location>
        <begin position="59"/>
        <end position="150"/>
    </location>
</feature>
<reference evidence="10 11" key="1">
    <citation type="submission" date="2017-10" db="EMBL/GenBank/DDBJ databases">
        <title>Bifidobacterium genomics.</title>
        <authorList>
            <person name="Lugli G.A."/>
            <person name="Milani C."/>
            <person name="Mancabelli L."/>
        </authorList>
    </citation>
    <scope>NUCLEOTIDE SEQUENCE [LARGE SCALE GENOMIC DNA]</scope>
    <source>
        <strain evidence="9 11">1520B</strain>
        <strain evidence="8 10">1747B</strain>
    </source>
</reference>
<accession>A0A2N3QUE3</accession>
<feature type="domain" description="NlpC/P60" evidence="7">
    <location>
        <begin position="152"/>
        <end position="266"/>
    </location>
</feature>
<keyword evidence="2" id="KW-0645">Protease</keyword>
<feature type="compositionally biased region" description="Low complexity" evidence="5">
    <location>
        <begin position="130"/>
        <end position="150"/>
    </location>
</feature>
<keyword evidence="4" id="KW-0788">Thiol protease</keyword>
<dbReference type="Proteomes" id="UP000233722">
    <property type="component" value="Unassembled WGS sequence"/>
</dbReference>
<dbReference type="GO" id="GO:0008234">
    <property type="term" value="F:cysteine-type peptidase activity"/>
    <property type="evidence" value="ECO:0007669"/>
    <property type="project" value="UniProtKB-KW"/>
</dbReference>